<gene>
    <name evidence="2" type="ORF">ACFO3U_04865</name>
</gene>
<dbReference type="EMBL" id="JBHSGW010000003">
    <property type="protein sequence ID" value="MFC4739317.1"/>
    <property type="molecule type" value="Genomic_DNA"/>
</dbReference>
<accession>A0ABV9P146</accession>
<comment type="caution">
    <text evidence="2">The sequence shown here is derived from an EMBL/GenBank/DDBJ whole genome shotgun (WGS) entry which is preliminary data.</text>
</comment>
<keyword evidence="1" id="KW-0732">Signal</keyword>
<proteinExistence type="predicted"/>
<organism evidence="2 3">
    <name type="scientific">Flavobacterium ponti</name>
    <dbReference type="NCBI Taxonomy" id="665133"/>
    <lineage>
        <taxon>Bacteria</taxon>
        <taxon>Pseudomonadati</taxon>
        <taxon>Bacteroidota</taxon>
        <taxon>Flavobacteriia</taxon>
        <taxon>Flavobacteriales</taxon>
        <taxon>Flavobacteriaceae</taxon>
        <taxon>Flavobacterium</taxon>
    </lineage>
</organism>
<protein>
    <submittedName>
        <fullName evidence="2">Uncharacterized protein</fullName>
    </submittedName>
</protein>
<keyword evidence="3" id="KW-1185">Reference proteome</keyword>
<dbReference type="Proteomes" id="UP001595885">
    <property type="component" value="Unassembled WGS sequence"/>
</dbReference>
<feature type="chain" id="PRO_5046517286" evidence="1">
    <location>
        <begin position="22"/>
        <end position="190"/>
    </location>
</feature>
<dbReference type="RefSeq" id="WP_379738614.1">
    <property type="nucleotide sequence ID" value="NZ_JBHSGW010000003.1"/>
</dbReference>
<evidence type="ECO:0000313" key="2">
    <source>
        <dbReference type="EMBL" id="MFC4739317.1"/>
    </source>
</evidence>
<evidence type="ECO:0000256" key="1">
    <source>
        <dbReference type="SAM" id="SignalP"/>
    </source>
</evidence>
<name>A0ABV9P146_9FLAO</name>
<feature type="signal peptide" evidence="1">
    <location>
        <begin position="1"/>
        <end position="21"/>
    </location>
</feature>
<sequence>MKNILKFICFLFFTINLSCGAQIVVPLKTIDEPNGAYKKDLNDIFTFWEGTWKGNINNKEYTFEFVKFTKHLITLSNGEYYYRDMLLCKFKVVDLNLNIILYDDLNITSYENYKIYNLGNIFSEYFFQYNDSDNCNNNIKFTLVKDINNPNQILYKDFSFDEYLYFDCPYANQQDIPMFLPKVDLTLTRQ</sequence>
<evidence type="ECO:0000313" key="3">
    <source>
        <dbReference type="Proteomes" id="UP001595885"/>
    </source>
</evidence>
<reference evidence="3" key="1">
    <citation type="journal article" date="2019" name="Int. J. Syst. Evol. Microbiol.">
        <title>The Global Catalogue of Microorganisms (GCM) 10K type strain sequencing project: providing services to taxonomists for standard genome sequencing and annotation.</title>
        <authorList>
            <consortium name="The Broad Institute Genomics Platform"/>
            <consortium name="The Broad Institute Genome Sequencing Center for Infectious Disease"/>
            <person name="Wu L."/>
            <person name="Ma J."/>
        </authorList>
    </citation>
    <scope>NUCLEOTIDE SEQUENCE [LARGE SCALE GENOMIC DNA]</scope>
    <source>
        <strain evidence="3">CCUG 50349</strain>
    </source>
</reference>